<evidence type="ECO:0000313" key="3">
    <source>
        <dbReference type="EMBL" id="KAK0511318.1"/>
    </source>
</evidence>
<dbReference type="SUPFAM" id="SSF55729">
    <property type="entry name" value="Acyl-CoA N-acyltransferases (Nat)"/>
    <property type="match status" value="1"/>
</dbReference>
<dbReference type="InterPro" id="IPR000182">
    <property type="entry name" value="GNAT_dom"/>
</dbReference>
<evidence type="ECO:0000259" key="2">
    <source>
        <dbReference type="Pfam" id="PF00583"/>
    </source>
</evidence>
<dbReference type="CDD" id="cd04301">
    <property type="entry name" value="NAT_SF"/>
    <property type="match status" value="1"/>
</dbReference>
<feature type="domain" description="N-acetyltransferase" evidence="2">
    <location>
        <begin position="155"/>
        <end position="201"/>
    </location>
</feature>
<dbReference type="AlphaFoldDB" id="A0AA39V0N8"/>
<evidence type="ECO:0000313" key="4">
    <source>
        <dbReference type="Proteomes" id="UP001166286"/>
    </source>
</evidence>
<accession>A0AA39V0N8</accession>
<dbReference type="PANTHER" id="PTHR42791">
    <property type="entry name" value="GNAT FAMILY ACETYLTRANSFERASE"/>
    <property type="match status" value="1"/>
</dbReference>
<dbReference type="InterPro" id="IPR052523">
    <property type="entry name" value="Trichothecene_AcTrans"/>
</dbReference>
<dbReference type="GO" id="GO:0016747">
    <property type="term" value="F:acyltransferase activity, transferring groups other than amino-acyl groups"/>
    <property type="evidence" value="ECO:0007669"/>
    <property type="project" value="InterPro"/>
</dbReference>
<organism evidence="3 4">
    <name type="scientific">Cladonia borealis</name>
    <dbReference type="NCBI Taxonomy" id="184061"/>
    <lineage>
        <taxon>Eukaryota</taxon>
        <taxon>Fungi</taxon>
        <taxon>Dikarya</taxon>
        <taxon>Ascomycota</taxon>
        <taxon>Pezizomycotina</taxon>
        <taxon>Lecanoromycetes</taxon>
        <taxon>OSLEUM clade</taxon>
        <taxon>Lecanoromycetidae</taxon>
        <taxon>Lecanorales</taxon>
        <taxon>Lecanorineae</taxon>
        <taxon>Cladoniaceae</taxon>
        <taxon>Cladonia</taxon>
    </lineage>
</organism>
<sequence>MVFNIAPALPTDIPYLSTIQWAALLSNPLIQTLYPQGPTPDLTAFTRDSYNRAIQFPSVRLVKATDTERGEIVAFAKWIVYPEEDIDEWPGAQKTQRSGSWAHVGEPEKPKEVNEKALRAWNDIISRTRRGIMRNRRHECHAVDECTLECYFGSFAPRLWVLDIIHTHPSHQGRGAGTQLVKWGTDLADKQRLQCYLEASPAGYPLFRKADFEEVTEMEIDLNKYREGRGTYKYKHIVMIRPPNVRPQVPPKDRMVTTPDSAMVGGWDFGLLDTSHFGSTSAAGEEGEKRASSMTIGV</sequence>
<feature type="region of interest" description="Disordered" evidence="1">
    <location>
        <begin position="279"/>
        <end position="298"/>
    </location>
</feature>
<keyword evidence="4" id="KW-1185">Reference proteome</keyword>
<comment type="caution">
    <text evidence="3">The sequence shown here is derived from an EMBL/GenBank/DDBJ whole genome shotgun (WGS) entry which is preliminary data.</text>
</comment>
<dbReference type="EMBL" id="JAFEKC020000013">
    <property type="protein sequence ID" value="KAK0511318.1"/>
    <property type="molecule type" value="Genomic_DNA"/>
</dbReference>
<name>A0AA39V0N8_9LECA</name>
<dbReference type="Proteomes" id="UP001166286">
    <property type="component" value="Unassembled WGS sequence"/>
</dbReference>
<dbReference type="Pfam" id="PF00583">
    <property type="entry name" value="Acetyltransf_1"/>
    <property type="match status" value="1"/>
</dbReference>
<evidence type="ECO:0000256" key="1">
    <source>
        <dbReference type="SAM" id="MobiDB-lite"/>
    </source>
</evidence>
<dbReference type="PANTHER" id="PTHR42791:SF1">
    <property type="entry name" value="N-ACETYLTRANSFERASE DOMAIN-CONTAINING PROTEIN"/>
    <property type="match status" value="1"/>
</dbReference>
<protein>
    <recommendedName>
        <fullName evidence="2">N-acetyltransferase domain-containing protein</fullName>
    </recommendedName>
</protein>
<gene>
    <name evidence="3" type="ORF">JMJ35_005891</name>
</gene>
<reference evidence="3" key="1">
    <citation type="submission" date="2023-03" db="EMBL/GenBank/DDBJ databases">
        <title>Complete genome of Cladonia borealis.</title>
        <authorList>
            <person name="Park H."/>
        </authorList>
    </citation>
    <scope>NUCLEOTIDE SEQUENCE</scope>
    <source>
        <strain evidence="3">ANT050790</strain>
    </source>
</reference>
<dbReference type="Gene3D" id="3.40.630.30">
    <property type="match status" value="1"/>
</dbReference>
<dbReference type="InterPro" id="IPR016181">
    <property type="entry name" value="Acyl_CoA_acyltransferase"/>
</dbReference>
<proteinExistence type="predicted"/>